<sequence length="276" mass="31318">MRKFREVIGSSPVVREAAFLREHKVPNNIIWEVGYKNRRPKEIKSFSSATSDWNPNVPKHLGRYCDTAGRPEAYNFEDGFLRYAVHEINPAVLTSSLWFIPDTGFCSCPVCIMSKDDGMTGDMRNSGVHLVLSRQQVGITLHSQKDMLAKKSSCLDMFICKPPLKTVVVMYRRPQTTSDPDGGPIFRGVFEEGGIKVRHIFEPLEEMAPGVHAETVFSQGHYFAAPGTVERVEAWKPEMGCRVLKNKAILEQKRKETEAKEKQLQMDQDKEVVDQE</sequence>
<accession>A0A1Y6LQB5</accession>
<feature type="region of interest" description="Disordered" evidence="1">
    <location>
        <begin position="255"/>
        <end position="276"/>
    </location>
</feature>
<reference evidence="2 3" key="1">
    <citation type="submission" date="2016-10" db="EMBL/GenBank/DDBJ databases">
        <authorList>
            <person name="Varghese N."/>
        </authorList>
    </citation>
    <scope>NUCLEOTIDE SEQUENCE [LARGE SCALE GENOMIC DNA]</scope>
</reference>
<protein>
    <submittedName>
        <fullName evidence="2">Uncharacterized protein</fullName>
    </submittedName>
</protein>
<gene>
    <name evidence="2" type="ORF">ZT1A5_G8030</name>
</gene>
<proteinExistence type="predicted"/>
<evidence type="ECO:0000313" key="2">
    <source>
        <dbReference type="EMBL" id="SMY26587.1"/>
    </source>
</evidence>
<evidence type="ECO:0000256" key="1">
    <source>
        <dbReference type="SAM" id="MobiDB-lite"/>
    </source>
</evidence>
<dbReference type="Proteomes" id="UP000215453">
    <property type="component" value="Chromosome 7"/>
</dbReference>
<evidence type="ECO:0000313" key="3">
    <source>
        <dbReference type="Proteomes" id="UP000215453"/>
    </source>
</evidence>
<name>A0A1Y6LQB5_ZYMTR</name>
<dbReference type="EMBL" id="LT882682">
    <property type="protein sequence ID" value="SMY26587.1"/>
    <property type="molecule type" value="Genomic_DNA"/>
</dbReference>
<dbReference type="AlphaFoldDB" id="A0A1Y6LQB5"/>
<organism evidence="2 3">
    <name type="scientific">Zymoseptoria tritici ST99CH_1A5</name>
    <dbReference type="NCBI Taxonomy" id="1276529"/>
    <lineage>
        <taxon>Eukaryota</taxon>
        <taxon>Fungi</taxon>
        <taxon>Dikarya</taxon>
        <taxon>Ascomycota</taxon>
        <taxon>Pezizomycotina</taxon>
        <taxon>Dothideomycetes</taxon>
        <taxon>Dothideomycetidae</taxon>
        <taxon>Mycosphaerellales</taxon>
        <taxon>Mycosphaerellaceae</taxon>
        <taxon>Zymoseptoria</taxon>
    </lineage>
</organism>